<protein>
    <submittedName>
        <fullName evidence="2">Uncharacterized protein</fullName>
    </submittedName>
</protein>
<evidence type="ECO:0000256" key="1">
    <source>
        <dbReference type="SAM" id="MobiDB-lite"/>
    </source>
</evidence>
<name>A0A2C9LHA9_BIOGL</name>
<organism evidence="2 3">
    <name type="scientific">Biomphalaria glabrata</name>
    <name type="common">Bloodfluke planorb</name>
    <name type="synonym">Freshwater snail</name>
    <dbReference type="NCBI Taxonomy" id="6526"/>
    <lineage>
        <taxon>Eukaryota</taxon>
        <taxon>Metazoa</taxon>
        <taxon>Spiralia</taxon>
        <taxon>Lophotrochozoa</taxon>
        <taxon>Mollusca</taxon>
        <taxon>Gastropoda</taxon>
        <taxon>Heterobranchia</taxon>
        <taxon>Euthyneura</taxon>
        <taxon>Panpulmonata</taxon>
        <taxon>Hygrophila</taxon>
        <taxon>Lymnaeoidea</taxon>
        <taxon>Planorbidae</taxon>
        <taxon>Biomphalaria</taxon>
    </lineage>
</organism>
<dbReference type="VEuPathDB" id="VectorBase:BGLAX_047311"/>
<feature type="compositionally biased region" description="Polar residues" evidence="1">
    <location>
        <begin position="185"/>
        <end position="194"/>
    </location>
</feature>
<evidence type="ECO:0000313" key="3">
    <source>
        <dbReference type="Proteomes" id="UP000076420"/>
    </source>
</evidence>
<gene>
    <name evidence="2" type="primary">106074237</name>
</gene>
<accession>A0A2C9LHA9</accession>
<reference evidence="2" key="1">
    <citation type="submission" date="2020-05" db="UniProtKB">
        <authorList>
            <consortium name="EnsemblMetazoa"/>
        </authorList>
    </citation>
    <scope>IDENTIFICATION</scope>
    <source>
        <strain evidence="2">BB02</strain>
    </source>
</reference>
<dbReference type="KEGG" id="bgt:106074237"/>
<dbReference type="AlphaFoldDB" id="A0A2C9LHA9"/>
<sequence>MAEGFNSHQATQDLKQMLKLKKPSVELEIQNEDVGQDSSDSTVNINGNALLNTSVTADKPNIVAQRTSLTLVPLPKQKKKHVSHENSAQDSMSLEKKQLPSKVESAKITKNKYSKETDLEKEKADSGKESADSLSPEELAAQLDSTKLEESRKKKVDKVPLLGSAPDIKPNRPDSKKVENAGTRGISNVNNNKPRPSRQGDEDLNPEFLQKLEQNKIVVLKKKNARFPKAKFFCHLCEYHMDLVEDCLKHL</sequence>
<feature type="region of interest" description="Disordered" evidence="1">
    <location>
        <begin position="67"/>
        <end position="203"/>
    </location>
</feature>
<dbReference type="EnsemblMetazoa" id="BGLB031024-RA">
    <property type="protein sequence ID" value="BGLB031024-PA"/>
    <property type="gene ID" value="BGLB031024"/>
</dbReference>
<feature type="compositionally biased region" description="Basic and acidic residues" evidence="1">
    <location>
        <begin position="169"/>
        <end position="179"/>
    </location>
</feature>
<evidence type="ECO:0000313" key="2">
    <source>
        <dbReference type="EnsemblMetazoa" id="BGLB031024-PA"/>
    </source>
</evidence>
<feature type="compositionally biased region" description="Basic and acidic residues" evidence="1">
    <location>
        <begin position="113"/>
        <end position="131"/>
    </location>
</feature>
<dbReference type="Proteomes" id="UP000076420">
    <property type="component" value="Unassembled WGS sequence"/>
</dbReference>
<dbReference type="VEuPathDB" id="VectorBase:BGLB031024"/>
<proteinExistence type="predicted"/>